<dbReference type="PROSITE" id="PS51257">
    <property type="entry name" value="PROKAR_LIPOPROTEIN"/>
    <property type="match status" value="1"/>
</dbReference>
<comment type="similarity">
    <text evidence="2">Belongs to the PpiC/parvulin rotamase family.</text>
</comment>
<evidence type="ECO:0000259" key="6">
    <source>
        <dbReference type="Pfam" id="PF13145"/>
    </source>
</evidence>
<feature type="compositionally biased region" description="Polar residues" evidence="5">
    <location>
        <begin position="290"/>
        <end position="299"/>
    </location>
</feature>
<dbReference type="Proteomes" id="UP001501321">
    <property type="component" value="Unassembled WGS sequence"/>
</dbReference>
<dbReference type="Pfam" id="PF13145">
    <property type="entry name" value="Rotamase_2"/>
    <property type="match status" value="1"/>
</dbReference>
<proteinExistence type="inferred from homology"/>
<dbReference type="Gene3D" id="1.10.8.1040">
    <property type="match status" value="1"/>
</dbReference>
<keyword evidence="8" id="KW-1185">Reference proteome</keyword>
<name>A0ABP8PV09_9GAMM</name>
<evidence type="ECO:0000313" key="7">
    <source>
        <dbReference type="EMBL" id="GAA4492408.1"/>
    </source>
</evidence>
<evidence type="ECO:0000256" key="4">
    <source>
        <dbReference type="ARBA" id="ARBA00023110"/>
    </source>
</evidence>
<gene>
    <name evidence="7" type="ORF">GCM10023095_00830</name>
</gene>
<feature type="domain" description="PpiC" evidence="6">
    <location>
        <begin position="128"/>
        <end position="247"/>
    </location>
</feature>
<dbReference type="EC" id="5.2.1.8" evidence="3"/>
<dbReference type="EMBL" id="BAABFC010000001">
    <property type="protein sequence ID" value="GAA4492408.1"/>
    <property type="molecule type" value="Genomic_DNA"/>
</dbReference>
<dbReference type="PANTHER" id="PTHR47245:SF2">
    <property type="entry name" value="PEPTIDYL-PROLYL CIS-TRANS ISOMERASE HP_0175-RELATED"/>
    <property type="match status" value="1"/>
</dbReference>
<dbReference type="InterPro" id="IPR027304">
    <property type="entry name" value="Trigger_fact/SurA_dom_sf"/>
</dbReference>
<dbReference type="NCBIfam" id="TIGR02925">
    <property type="entry name" value="cis_trans_EpsD"/>
    <property type="match status" value="1"/>
</dbReference>
<dbReference type="InterPro" id="IPR000297">
    <property type="entry name" value="PPIase_PpiC"/>
</dbReference>
<dbReference type="InterPro" id="IPR050245">
    <property type="entry name" value="PrsA_foldase"/>
</dbReference>
<evidence type="ECO:0000256" key="1">
    <source>
        <dbReference type="ARBA" id="ARBA00000971"/>
    </source>
</evidence>
<reference evidence="8" key="1">
    <citation type="journal article" date="2019" name="Int. J. Syst. Evol. Microbiol.">
        <title>The Global Catalogue of Microorganisms (GCM) 10K type strain sequencing project: providing services to taxonomists for standard genome sequencing and annotation.</title>
        <authorList>
            <consortium name="The Broad Institute Genomics Platform"/>
            <consortium name="The Broad Institute Genome Sequencing Center for Infectious Disease"/>
            <person name="Wu L."/>
            <person name="Ma J."/>
        </authorList>
    </citation>
    <scope>NUCLEOTIDE SEQUENCE [LARGE SCALE GENOMIC DNA]</scope>
    <source>
        <strain evidence="8">JCM 32226</strain>
    </source>
</reference>
<keyword evidence="4" id="KW-0413">Isomerase</keyword>
<evidence type="ECO:0000256" key="5">
    <source>
        <dbReference type="SAM" id="MobiDB-lite"/>
    </source>
</evidence>
<dbReference type="SUPFAM" id="SSF109998">
    <property type="entry name" value="Triger factor/SurA peptide-binding domain-like"/>
    <property type="match status" value="1"/>
</dbReference>
<evidence type="ECO:0000313" key="8">
    <source>
        <dbReference type="Proteomes" id="UP001501321"/>
    </source>
</evidence>
<protein>
    <recommendedName>
        <fullName evidence="3">peptidylprolyl isomerase</fullName>
        <ecNumber evidence="3">5.2.1.8</ecNumber>
    </recommendedName>
</protein>
<keyword evidence="4" id="KW-0697">Rotamase</keyword>
<sequence length="313" mass="34451">MHDDTRTPMTKNNGLLLGSGLLLVALLTGCGDKDKQVGSQVLASVNGKEITVLQLNYLLAQQNGLPAAQQKSKQQLLDQLIDQEVLVQKADELKLDRNPNVLQALEFSRRQVLAQAVAAQELNLTGEPADAALKAFYDAHPQRFAQRQIFTLANFLIPAEDISTSAQSALDKATDAEQLRDILKQQGYSFSENHSEVPAEKLPDVLLDKLVTIAPGDIVKLKQGQQVLLIQLEQRTPSPISLEKAKPQLVSLVKQSELREQAEQKMVQLRQAAKVEYRHRFADEAESESKPVTTDTAAQAGTEHLEQGLKGLQ</sequence>
<evidence type="ECO:0000256" key="3">
    <source>
        <dbReference type="ARBA" id="ARBA00013194"/>
    </source>
</evidence>
<organism evidence="7 8">
    <name type="scientific">Pseudaeromonas paramecii</name>
    <dbReference type="NCBI Taxonomy" id="2138166"/>
    <lineage>
        <taxon>Bacteria</taxon>
        <taxon>Pseudomonadati</taxon>
        <taxon>Pseudomonadota</taxon>
        <taxon>Gammaproteobacteria</taxon>
        <taxon>Aeromonadales</taxon>
        <taxon>Aeromonadaceae</taxon>
        <taxon>Pseudaeromonas</taxon>
    </lineage>
</organism>
<feature type="region of interest" description="Disordered" evidence="5">
    <location>
        <begin position="282"/>
        <end position="313"/>
    </location>
</feature>
<dbReference type="PANTHER" id="PTHR47245">
    <property type="entry name" value="PEPTIDYLPROLYL ISOMERASE"/>
    <property type="match status" value="1"/>
</dbReference>
<dbReference type="InterPro" id="IPR014274">
    <property type="entry name" value="PPIase_EpsD"/>
</dbReference>
<evidence type="ECO:0000256" key="2">
    <source>
        <dbReference type="ARBA" id="ARBA00007656"/>
    </source>
</evidence>
<accession>A0ABP8PV09</accession>
<comment type="catalytic activity">
    <reaction evidence="1">
        <text>[protein]-peptidylproline (omega=180) = [protein]-peptidylproline (omega=0)</text>
        <dbReference type="Rhea" id="RHEA:16237"/>
        <dbReference type="Rhea" id="RHEA-COMP:10747"/>
        <dbReference type="Rhea" id="RHEA-COMP:10748"/>
        <dbReference type="ChEBI" id="CHEBI:83833"/>
        <dbReference type="ChEBI" id="CHEBI:83834"/>
        <dbReference type="EC" id="5.2.1.8"/>
    </reaction>
</comment>
<comment type="caution">
    <text evidence="7">The sequence shown here is derived from an EMBL/GenBank/DDBJ whole genome shotgun (WGS) entry which is preliminary data.</text>
</comment>